<dbReference type="PANTHER" id="PTHR16026">
    <property type="entry name" value="CARTILAGE ACIDIC PROTEIN 1"/>
    <property type="match status" value="1"/>
</dbReference>
<dbReference type="InterPro" id="IPR011519">
    <property type="entry name" value="UnbV_ASPIC"/>
</dbReference>
<accession>A0A438AEB7</accession>
<dbReference type="Gene3D" id="2.130.10.130">
    <property type="entry name" value="Integrin alpha, N-terminal"/>
    <property type="match status" value="1"/>
</dbReference>
<proteinExistence type="predicted"/>
<protein>
    <submittedName>
        <fullName evidence="4">CRTAC1 family protein</fullName>
    </submittedName>
</protein>
<dbReference type="SUPFAM" id="SSF69318">
    <property type="entry name" value="Integrin alpha N-terminal domain"/>
    <property type="match status" value="1"/>
</dbReference>
<comment type="caution">
    <text evidence="4">The sequence shown here is derived from an EMBL/GenBank/DDBJ whole genome shotgun (WGS) entry which is preliminary data.</text>
</comment>
<dbReference type="Pfam" id="PF13517">
    <property type="entry name" value="FG-GAP_3"/>
    <property type="match status" value="2"/>
</dbReference>
<dbReference type="OrthoDB" id="1488578at2"/>
<dbReference type="InterPro" id="IPR013517">
    <property type="entry name" value="FG-GAP"/>
</dbReference>
<feature type="domain" description="ASPIC/UnbV" evidence="3">
    <location>
        <begin position="484"/>
        <end position="527"/>
    </location>
</feature>
<feature type="compositionally biased region" description="Low complexity" evidence="2">
    <location>
        <begin position="49"/>
        <end position="59"/>
    </location>
</feature>
<feature type="region of interest" description="Disordered" evidence="2">
    <location>
        <begin position="38"/>
        <end position="74"/>
    </location>
</feature>
<dbReference type="RefSeq" id="WP_127907484.1">
    <property type="nucleotide sequence ID" value="NZ_RQXX01000006.1"/>
</dbReference>
<evidence type="ECO:0000313" key="5">
    <source>
        <dbReference type="Proteomes" id="UP000285908"/>
    </source>
</evidence>
<gene>
    <name evidence="4" type="ORF">EKE94_15185</name>
</gene>
<evidence type="ECO:0000313" key="4">
    <source>
        <dbReference type="EMBL" id="RVV97008.1"/>
    </source>
</evidence>
<reference evidence="4 5" key="1">
    <citation type="submission" date="2018-11" db="EMBL/GenBank/DDBJ databases">
        <title>Mesobaculum littorinae gen. nov., sp. nov., isolated from Littorina scabra that represents a novel genus of the order Rhodobacteraceae.</title>
        <authorList>
            <person name="Li F."/>
        </authorList>
    </citation>
    <scope>NUCLEOTIDE SEQUENCE [LARGE SCALE GENOMIC DNA]</scope>
    <source>
        <strain evidence="4 5">M0103</strain>
    </source>
</reference>
<evidence type="ECO:0000259" key="3">
    <source>
        <dbReference type="Pfam" id="PF07593"/>
    </source>
</evidence>
<evidence type="ECO:0000256" key="2">
    <source>
        <dbReference type="SAM" id="MobiDB-lite"/>
    </source>
</evidence>
<dbReference type="PANTHER" id="PTHR16026:SF0">
    <property type="entry name" value="CARTILAGE ACIDIC PROTEIN 1"/>
    <property type="match status" value="1"/>
</dbReference>
<evidence type="ECO:0000256" key="1">
    <source>
        <dbReference type="ARBA" id="ARBA00022729"/>
    </source>
</evidence>
<keyword evidence="1" id="KW-0732">Signal</keyword>
<sequence>MAARCGPVDVPRRARPGRAALIATVVFAALVHGTGGATGGPGTDALGSPGARAGTAPETPAEPPPTGDDGPLFLDRSAALPGPHVYAGGWEHFVGGGVAAFDCNGDGFPDLAAAGGSNPARLFVNATASPGAPLAFRAGEFPRIDGVTGLYPLDIDGDAILDLAVLRVGANLLLQGQGDCRFRDAGSTWGFDGSDRWTTAFAATFEPGRDMPTLAFGNYVDRDDPEGPFGTCDVNHLYRGAGGRYAAPHDLSPGFCALSMLFTDWRRQGRAALRVSNDRHYYVRGGAEQLWQMAPLRLAGPEDGWPQVSLWGMGIASRDLDGDGWAEVMTTSMGDQLLQLAEPGGGYRNAPYEIGTYAQRPWFGDDGRPSTGWHAEFGDIDNDGRDDLFIAKGNVDQMPSNAAKDPNNLLMQRPDGRFAEAADRAGIATTDRSRGAALADLNRDGRLDLVVVNRRAPMELWENATRAGHWLSVAVTAPPPNTGGLGSFVELETSDGRRQTRELTVGGGHAGGAALPLHFGLGEARTARLRAVRPGPRPGAWDIGPWVEVQADAPVMLDLGKGMVRPAP</sequence>
<dbReference type="AlphaFoldDB" id="A0A438AEB7"/>
<dbReference type="InterPro" id="IPR027039">
    <property type="entry name" value="Crtac1"/>
</dbReference>
<keyword evidence="5" id="KW-1185">Reference proteome</keyword>
<dbReference type="Pfam" id="PF07593">
    <property type="entry name" value="UnbV_ASPIC"/>
    <property type="match status" value="1"/>
</dbReference>
<dbReference type="InterPro" id="IPR028994">
    <property type="entry name" value="Integrin_alpha_N"/>
</dbReference>
<dbReference type="Proteomes" id="UP000285908">
    <property type="component" value="Unassembled WGS sequence"/>
</dbReference>
<dbReference type="EMBL" id="RQXX01000006">
    <property type="protein sequence ID" value="RVV97008.1"/>
    <property type="molecule type" value="Genomic_DNA"/>
</dbReference>
<name>A0A438AEB7_9RHOB</name>
<organism evidence="4 5">
    <name type="scientific">Mesobaculum littorinae</name>
    <dbReference type="NCBI Taxonomy" id="2486419"/>
    <lineage>
        <taxon>Bacteria</taxon>
        <taxon>Pseudomonadati</taxon>
        <taxon>Pseudomonadota</taxon>
        <taxon>Alphaproteobacteria</taxon>
        <taxon>Rhodobacterales</taxon>
        <taxon>Roseobacteraceae</taxon>
        <taxon>Mesobaculum</taxon>
    </lineage>
</organism>